<dbReference type="Pfam" id="PF04815">
    <property type="entry name" value="Sec23_helical"/>
    <property type="match status" value="1"/>
</dbReference>
<keyword evidence="4" id="KW-1185">Reference proteome</keyword>
<dbReference type="GO" id="GO:0030127">
    <property type="term" value="C:COPII vesicle coat"/>
    <property type="evidence" value="ECO:0007669"/>
    <property type="project" value="InterPro"/>
</dbReference>
<dbReference type="GO" id="GO:0006886">
    <property type="term" value="P:intracellular protein transport"/>
    <property type="evidence" value="ECO:0007669"/>
    <property type="project" value="InterPro"/>
</dbReference>
<feature type="domain" description="Sec23/Sec24 beta-sandwich" evidence="2">
    <location>
        <begin position="346"/>
        <end position="427"/>
    </location>
</feature>
<organism evidence="3 4">
    <name type="scientific">Vairimorpha necatrix</name>
    <dbReference type="NCBI Taxonomy" id="6039"/>
    <lineage>
        <taxon>Eukaryota</taxon>
        <taxon>Fungi</taxon>
        <taxon>Fungi incertae sedis</taxon>
        <taxon>Microsporidia</taxon>
        <taxon>Nosematidae</taxon>
        <taxon>Vairimorpha</taxon>
    </lineage>
</organism>
<feature type="domain" description="Sec23/Sec24 helical" evidence="1">
    <location>
        <begin position="461"/>
        <end position="518"/>
    </location>
</feature>
<gene>
    <name evidence="3" type="ORF">VNE69_12036</name>
</gene>
<proteinExistence type="predicted"/>
<dbReference type="EMBL" id="CP142737">
    <property type="protein sequence ID" value="WUR05051.1"/>
    <property type="molecule type" value="Genomic_DNA"/>
</dbReference>
<evidence type="ECO:0000313" key="4">
    <source>
        <dbReference type="Proteomes" id="UP001334084"/>
    </source>
</evidence>
<dbReference type="SUPFAM" id="SSF81811">
    <property type="entry name" value="Helical domain of Sec23/24"/>
    <property type="match status" value="1"/>
</dbReference>
<evidence type="ECO:0000259" key="2">
    <source>
        <dbReference type="Pfam" id="PF08033"/>
    </source>
</evidence>
<accession>A0AAX4JGJ7</accession>
<dbReference type="InterPro" id="IPR050550">
    <property type="entry name" value="SEC23_SEC24_subfamily"/>
</dbReference>
<dbReference type="GO" id="GO:0008270">
    <property type="term" value="F:zinc ion binding"/>
    <property type="evidence" value="ECO:0007669"/>
    <property type="project" value="InterPro"/>
</dbReference>
<sequence length="665" mass="77273">MNTRGNFSSSTFPKASELNTKPKLKIPDLSTELFKDQKIFYQYDTSISPPPLSTTSCFIHETVNSDPHLMRSTMYVLPKSPNFYENLNIPFGVSVTPFSFKSDSRRSLQHSVRCLQCLSYANNYWLITNDKVVCNICKHSNDILKICKDPDNISNFLKFPTYEINIPFDQEIKSKNMVDSEYFDQVIYKYPVFIFLFDSSFKFIEDYLVEIKNILNDETFRNLYKKILLMNNTSIFTLDNDELIEYNLEMSPFIPPDVFIETSKLNNNSINLILDLITSKIENKINNLKVSDVLKKISRYSVGSKTVIFSSLLKLEEIPNMSIKIFSNSMKFKNDLIKFCCSESFFDISIEVKTSNGIAKNAVYVDTEVQNFNNVFISSMDCSSTVAYTFYIDDHITDSKSFIQFNIKYTTHEGERKVLILNQSYKVSKLPYDVINSISFDTLFSTFCKYISKDIKNIKHSEEMMVKFLKFYRNSCCKEVSITQFVLPDSAKLLPVLFQSLAKNKIFSCSNINEQARKSNIDTLVKFSVEQNLRFFYPRLFTLTDFYMDQDLTKIQYLRLSMSVIDPSEIYVLENSQKIFLYIGKDVDQNLREALFKNEEEYAVLMKLVDDINGTYGYELPVVVIEEGKSAGEIDFYGYMIEDNMNGVCNYYDYVCELHFKVQKA</sequence>
<dbReference type="InterPro" id="IPR006900">
    <property type="entry name" value="Sec23/24_helical_dom"/>
</dbReference>
<dbReference type="GeneID" id="90542898"/>
<dbReference type="GO" id="GO:0070971">
    <property type="term" value="C:endoplasmic reticulum exit site"/>
    <property type="evidence" value="ECO:0007669"/>
    <property type="project" value="TreeGrafter"/>
</dbReference>
<dbReference type="InterPro" id="IPR036180">
    <property type="entry name" value="Gelsolin-like_dom_sf"/>
</dbReference>
<dbReference type="SUPFAM" id="SSF82919">
    <property type="entry name" value="Zn-finger domain of Sec23/24"/>
    <property type="match status" value="1"/>
</dbReference>
<dbReference type="InterPro" id="IPR012990">
    <property type="entry name" value="Beta-sandwich_Sec23_24"/>
</dbReference>
<dbReference type="KEGG" id="vnx:VNE69_12036"/>
<dbReference type="Gene3D" id="1.20.120.730">
    <property type="entry name" value="Sec23/Sec24 helical domain"/>
    <property type="match status" value="1"/>
</dbReference>
<dbReference type="RefSeq" id="XP_065331196.1">
    <property type="nucleotide sequence ID" value="XM_065475124.1"/>
</dbReference>
<dbReference type="Gene3D" id="2.60.40.1670">
    <property type="entry name" value="beta-sandwich domain of Sec23/24"/>
    <property type="match status" value="1"/>
</dbReference>
<name>A0AAX4JGJ7_9MICR</name>
<evidence type="ECO:0000259" key="1">
    <source>
        <dbReference type="Pfam" id="PF04815"/>
    </source>
</evidence>
<dbReference type="GO" id="GO:0000149">
    <property type="term" value="F:SNARE binding"/>
    <property type="evidence" value="ECO:0007669"/>
    <property type="project" value="TreeGrafter"/>
</dbReference>
<dbReference type="SUPFAM" id="SSF81995">
    <property type="entry name" value="beta-sandwich domain of Sec23/24"/>
    <property type="match status" value="1"/>
</dbReference>
<dbReference type="InterPro" id="IPR036174">
    <property type="entry name" value="Znf_Sec23_Sec24_sf"/>
</dbReference>
<dbReference type="Pfam" id="PF08033">
    <property type="entry name" value="Sec23_BS"/>
    <property type="match status" value="1"/>
</dbReference>
<dbReference type="PANTHER" id="PTHR13803">
    <property type="entry name" value="SEC24-RELATED PROTEIN"/>
    <property type="match status" value="1"/>
</dbReference>
<evidence type="ECO:0000313" key="3">
    <source>
        <dbReference type="EMBL" id="WUR05051.1"/>
    </source>
</evidence>
<reference evidence="3" key="1">
    <citation type="journal article" date="2024" name="BMC Genomics">
        <title>Functional annotation of a divergent genome using sequence and structure-based similarity.</title>
        <authorList>
            <person name="Svedberg D."/>
            <person name="Winiger R.R."/>
            <person name="Berg A."/>
            <person name="Sharma H."/>
            <person name="Tellgren-Roth C."/>
            <person name="Debrunner-Vossbrinck B.A."/>
            <person name="Vossbrinck C.R."/>
            <person name="Barandun J."/>
        </authorList>
    </citation>
    <scope>NUCLEOTIDE SEQUENCE</scope>
    <source>
        <strain evidence="3">Illinois isolate</strain>
    </source>
</reference>
<dbReference type="SUPFAM" id="SSF82754">
    <property type="entry name" value="C-terminal, gelsolin-like domain of Sec23/24"/>
    <property type="match status" value="1"/>
</dbReference>
<dbReference type="InterPro" id="IPR036175">
    <property type="entry name" value="Sec23/24_helical_dom_sf"/>
</dbReference>
<protein>
    <submittedName>
        <fullName evidence="3">Fibronectin binding protein SFBX</fullName>
    </submittedName>
</protein>
<dbReference type="Proteomes" id="UP001334084">
    <property type="component" value="Chromosome 12"/>
</dbReference>
<dbReference type="GO" id="GO:0090110">
    <property type="term" value="P:COPII-coated vesicle cargo loading"/>
    <property type="evidence" value="ECO:0007669"/>
    <property type="project" value="TreeGrafter"/>
</dbReference>
<dbReference type="AlphaFoldDB" id="A0AAX4JGJ7"/>